<dbReference type="Proteomes" id="UP000523821">
    <property type="component" value="Unassembled WGS sequence"/>
</dbReference>
<proteinExistence type="inferred from homology"/>
<keyword evidence="4 6" id="KW-0808">Transferase</keyword>
<evidence type="ECO:0000256" key="4">
    <source>
        <dbReference type="ARBA" id="ARBA00022679"/>
    </source>
</evidence>
<dbReference type="GO" id="GO:0070043">
    <property type="term" value="F:rRNA (guanine-N7-)-methyltransferase activity"/>
    <property type="evidence" value="ECO:0007669"/>
    <property type="project" value="UniProtKB-UniRule"/>
</dbReference>
<gene>
    <name evidence="6" type="primary">rsmG</name>
    <name evidence="7" type="ORF">GGQ63_003188</name>
</gene>
<evidence type="ECO:0000256" key="2">
    <source>
        <dbReference type="ARBA" id="ARBA00022552"/>
    </source>
</evidence>
<dbReference type="EMBL" id="JACHOO010000006">
    <property type="protein sequence ID" value="MBB5754113.1"/>
    <property type="molecule type" value="Genomic_DNA"/>
</dbReference>
<name>A0A7W9FNZ7_9HYPH</name>
<protein>
    <recommendedName>
        <fullName evidence="6">Ribosomal RNA small subunit methyltransferase G</fullName>
        <ecNumber evidence="6">2.1.1.170</ecNumber>
    </recommendedName>
    <alternativeName>
        <fullName evidence="6">16S rRNA 7-methylguanosine methyltransferase</fullName>
        <shortName evidence="6">16S rRNA m7G methyltransferase</shortName>
    </alternativeName>
</protein>
<comment type="function">
    <text evidence="6">Specifically methylates the N7 position of guanine in position 527 of 16S rRNA.</text>
</comment>
<keyword evidence="5 6" id="KW-0949">S-adenosyl-L-methionine</keyword>
<dbReference type="InterPro" id="IPR029063">
    <property type="entry name" value="SAM-dependent_MTases_sf"/>
</dbReference>
<keyword evidence="3 6" id="KW-0489">Methyltransferase</keyword>
<accession>A0A7W9FNZ7</accession>
<dbReference type="GO" id="GO:0005829">
    <property type="term" value="C:cytosol"/>
    <property type="evidence" value="ECO:0007669"/>
    <property type="project" value="TreeGrafter"/>
</dbReference>
<keyword evidence="8" id="KW-1185">Reference proteome</keyword>
<dbReference type="PIRSF" id="PIRSF003078">
    <property type="entry name" value="GidB"/>
    <property type="match status" value="1"/>
</dbReference>
<dbReference type="PANTHER" id="PTHR31760">
    <property type="entry name" value="S-ADENOSYL-L-METHIONINE-DEPENDENT METHYLTRANSFERASES SUPERFAMILY PROTEIN"/>
    <property type="match status" value="1"/>
</dbReference>
<evidence type="ECO:0000256" key="1">
    <source>
        <dbReference type="ARBA" id="ARBA00022490"/>
    </source>
</evidence>
<organism evidence="7 8">
    <name type="scientific">Prosthecomicrobium pneumaticum</name>
    <dbReference type="NCBI Taxonomy" id="81895"/>
    <lineage>
        <taxon>Bacteria</taxon>
        <taxon>Pseudomonadati</taxon>
        <taxon>Pseudomonadota</taxon>
        <taxon>Alphaproteobacteria</taxon>
        <taxon>Hyphomicrobiales</taxon>
        <taxon>Kaistiaceae</taxon>
        <taxon>Prosthecomicrobium</taxon>
    </lineage>
</organism>
<comment type="caution">
    <text evidence="6">Lacks conserved residue(s) required for the propagation of feature annotation.</text>
</comment>
<sequence length="213" mass="23139">MSAAEGPGAVERVLPVSRETRQRLETYVALIRRWQPAQNLVSPQTLDTLWTRHIADCAQLVALFPDDLRWVDLGSGAGLPGLVTAILLADRPGAKVHLVESNQRKCAFLRAAIRETGAPAVVAEGRIDSVLKQFDAPVDRISARALASFAALLDLSAPLLARGVPAAFHKGADFAAERAEASQSWTLDLVEHQSMIDPRGLVVEIRRAVRRDV</sequence>
<reference evidence="7 8" key="1">
    <citation type="submission" date="2020-08" db="EMBL/GenBank/DDBJ databases">
        <title>Genomic Encyclopedia of Type Strains, Phase IV (KMG-IV): sequencing the most valuable type-strain genomes for metagenomic binning, comparative biology and taxonomic classification.</title>
        <authorList>
            <person name="Goeker M."/>
        </authorList>
    </citation>
    <scope>NUCLEOTIDE SEQUENCE [LARGE SCALE GENOMIC DNA]</scope>
    <source>
        <strain evidence="7 8">DSM 16268</strain>
    </source>
</reference>
<evidence type="ECO:0000256" key="5">
    <source>
        <dbReference type="ARBA" id="ARBA00022691"/>
    </source>
</evidence>
<feature type="binding site" evidence="6">
    <location>
        <position position="79"/>
    </location>
    <ligand>
        <name>S-adenosyl-L-methionine</name>
        <dbReference type="ChEBI" id="CHEBI:59789"/>
    </ligand>
</feature>
<dbReference type="Gene3D" id="3.40.50.150">
    <property type="entry name" value="Vaccinia Virus protein VP39"/>
    <property type="match status" value="1"/>
</dbReference>
<keyword evidence="1 6" id="KW-0963">Cytoplasm</keyword>
<dbReference type="SUPFAM" id="SSF53335">
    <property type="entry name" value="S-adenosyl-L-methionine-dependent methyltransferases"/>
    <property type="match status" value="1"/>
</dbReference>
<evidence type="ECO:0000313" key="8">
    <source>
        <dbReference type="Proteomes" id="UP000523821"/>
    </source>
</evidence>
<evidence type="ECO:0000313" key="7">
    <source>
        <dbReference type="EMBL" id="MBB5754113.1"/>
    </source>
</evidence>
<keyword evidence="2 6" id="KW-0698">rRNA processing</keyword>
<dbReference type="Pfam" id="PF02527">
    <property type="entry name" value="GidB"/>
    <property type="match status" value="1"/>
</dbReference>
<dbReference type="HAMAP" id="MF_00074">
    <property type="entry name" value="16SrRNA_methyltr_G"/>
    <property type="match status" value="1"/>
</dbReference>
<dbReference type="NCBIfam" id="TIGR00138">
    <property type="entry name" value="rsmG_gidB"/>
    <property type="match status" value="1"/>
</dbReference>
<comment type="similarity">
    <text evidence="6">Belongs to the methyltransferase superfamily. RNA methyltransferase RsmG family.</text>
</comment>
<dbReference type="AlphaFoldDB" id="A0A7W9FNZ7"/>
<feature type="binding site" evidence="6">
    <location>
        <position position="74"/>
    </location>
    <ligand>
        <name>S-adenosyl-L-methionine</name>
        <dbReference type="ChEBI" id="CHEBI:59789"/>
    </ligand>
</feature>
<comment type="caution">
    <text evidence="7">The sequence shown here is derived from an EMBL/GenBank/DDBJ whole genome shotgun (WGS) entry which is preliminary data.</text>
</comment>
<dbReference type="RefSeq" id="WP_183857519.1">
    <property type="nucleotide sequence ID" value="NZ_JACHOO010000006.1"/>
</dbReference>
<evidence type="ECO:0000256" key="3">
    <source>
        <dbReference type="ARBA" id="ARBA00022603"/>
    </source>
</evidence>
<dbReference type="InterPro" id="IPR003682">
    <property type="entry name" value="rRNA_ssu_MeTfrase_G"/>
</dbReference>
<evidence type="ECO:0000256" key="6">
    <source>
        <dbReference type="HAMAP-Rule" id="MF_00074"/>
    </source>
</evidence>
<dbReference type="EC" id="2.1.1.170" evidence="6"/>
<dbReference type="PANTHER" id="PTHR31760:SF0">
    <property type="entry name" value="S-ADENOSYL-L-METHIONINE-DEPENDENT METHYLTRANSFERASES SUPERFAMILY PROTEIN"/>
    <property type="match status" value="1"/>
</dbReference>
<comment type="catalytic activity">
    <reaction evidence="6">
        <text>guanosine(527) in 16S rRNA + S-adenosyl-L-methionine = N(7)-methylguanosine(527) in 16S rRNA + S-adenosyl-L-homocysteine</text>
        <dbReference type="Rhea" id="RHEA:42732"/>
        <dbReference type="Rhea" id="RHEA-COMP:10209"/>
        <dbReference type="Rhea" id="RHEA-COMP:10210"/>
        <dbReference type="ChEBI" id="CHEBI:57856"/>
        <dbReference type="ChEBI" id="CHEBI:59789"/>
        <dbReference type="ChEBI" id="CHEBI:74269"/>
        <dbReference type="ChEBI" id="CHEBI:74480"/>
        <dbReference type="EC" id="2.1.1.170"/>
    </reaction>
</comment>
<feature type="binding site" evidence="6">
    <location>
        <position position="144"/>
    </location>
    <ligand>
        <name>S-adenosyl-L-methionine</name>
        <dbReference type="ChEBI" id="CHEBI:59789"/>
    </ligand>
</feature>
<comment type="subcellular location">
    <subcellularLocation>
        <location evidence="6">Cytoplasm</location>
    </subcellularLocation>
</comment>